<dbReference type="NCBIfam" id="TIGR00099">
    <property type="entry name" value="Cof-subfamily"/>
    <property type="match status" value="1"/>
</dbReference>
<dbReference type="SFLD" id="SFLDG01140">
    <property type="entry name" value="C2.B:_Phosphomannomutase_and_P"/>
    <property type="match status" value="1"/>
</dbReference>
<dbReference type="VEuPathDB" id="FungiDB:SJAG_00074"/>
<dbReference type="Gene3D" id="3.30.1240.10">
    <property type="match status" value="1"/>
</dbReference>
<gene>
    <name evidence="2" type="primary">odr1</name>
    <name evidence="1" type="ORF">SJAG_00074</name>
</gene>
<dbReference type="OrthoDB" id="27226at2759"/>
<dbReference type="InterPro" id="IPR036412">
    <property type="entry name" value="HAD-like_sf"/>
</dbReference>
<evidence type="ECO:0008006" key="4">
    <source>
        <dbReference type="Google" id="ProtNLM"/>
    </source>
</evidence>
<dbReference type="SFLD" id="SFLDS00003">
    <property type="entry name" value="Haloacid_Dehalogenase"/>
    <property type="match status" value="1"/>
</dbReference>
<dbReference type="GO" id="GO:0005829">
    <property type="term" value="C:cytosol"/>
    <property type="evidence" value="ECO:0000318"/>
    <property type="project" value="GO_Central"/>
</dbReference>
<dbReference type="PROSITE" id="PS01229">
    <property type="entry name" value="COF_2"/>
    <property type="match status" value="1"/>
</dbReference>
<dbReference type="InterPro" id="IPR006379">
    <property type="entry name" value="HAD-SF_hydro_IIB"/>
</dbReference>
<accession>B6JUX6</accession>
<dbReference type="EMBL" id="KE651166">
    <property type="protein sequence ID" value="EEB05079.1"/>
    <property type="molecule type" value="Genomic_DNA"/>
</dbReference>
<dbReference type="HOGENOM" id="CLU_044146_3_1_1"/>
<evidence type="ECO:0000313" key="3">
    <source>
        <dbReference type="Proteomes" id="UP000001744"/>
    </source>
</evidence>
<dbReference type="InterPro" id="IPR023214">
    <property type="entry name" value="HAD_sf"/>
</dbReference>
<dbReference type="SUPFAM" id="SSF56784">
    <property type="entry name" value="HAD-like"/>
    <property type="match status" value="1"/>
</dbReference>
<dbReference type="PANTHER" id="PTHR10000">
    <property type="entry name" value="PHOSPHOSERINE PHOSPHATASE"/>
    <property type="match status" value="1"/>
</dbReference>
<reference evidence="1 3" key="1">
    <citation type="journal article" date="2011" name="Science">
        <title>Comparative functional genomics of the fission yeasts.</title>
        <authorList>
            <person name="Rhind N."/>
            <person name="Chen Z."/>
            <person name="Yassour M."/>
            <person name="Thompson D.A."/>
            <person name="Haas B.J."/>
            <person name="Habib N."/>
            <person name="Wapinski I."/>
            <person name="Roy S."/>
            <person name="Lin M.F."/>
            <person name="Heiman D.I."/>
            <person name="Young S.K."/>
            <person name="Furuya K."/>
            <person name="Guo Y."/>
            <person name="Pidoux A."/>
            <person name="Chen H.M."/>
            <person name="Robbertse B."/>
            <person name="Goldberg J.M."/>
            <person name="Aoki K."/>
            <person name="Bayne E.H."/>
            <person name="Berlin A.M."/>
            <person name="Desjardins C.A."/>
            <person name="Dobbs E."/>
            <person name="Dukaj L."/>
            <person name="Fan L."/>
            <person name="FitzGerald M.G."/>
            <person name="French C."/>
            <person name="Gujja S."/>
            <person name="Hansen K."/>
            <person name="Keifenheim D."/>
            <person name="Levin J.Z."/>
            <person name="Mosher R.A."/>
            <person name="Mueller C.A."/>
            <person name="Pfiffner J."/>
            <person name="Priest M."/>
            <person name="Russ C."/>
            <person name="Smialowska A."/>
            <person name="Swoboda P."/>
            <person name="Sykes S.M."/>
            <person name="Vaughn M."/>
            <person name="Vengrova S."/>
            <person name="Yoder R."/>
            <person name="Zeng Q."/>
            <person name="Allshire R."/>
            <person name="Baulcombe D."/>
            <person name="Birren B.W."/>
            <person name="Brown W."/>
            <person name="Ekwall K."/>
            <person name="Kellis M."/>
            <person name="Leatherwood J."/>
            <person name="Levin H."/>
            <person name="Margalit H."/>
            <person name="Martienssen R."/>
            <person name="Nieduszynski C.A."/>
            <person name="Spatafora J.W."/>
            <person name="Friedman N."/>
            <person name="Dalgaard J.Z."/>
            <person name="Baumann P."/>
            <person name="Niki H."/>
            <person name="Regev A."/>
            <person name="Nusbaum C."/>
        </authorList>
    </citation>
    <scope>NUCLEOTIDE SEQUENCE [LARGE SCALE GENOMIC DNA]</scope>
    <source>
        <strain evidence="3">yFS275 / FY16936</strain>
    </source>
</reference>
<name>B6JUX6_SCHJY</name>
<dbReference type="JaponicusDB" id="SJAG_00074">
    <property type="gene designation" value="odr1"/>
</dbReference>
<evidence type="ECO:0000313" key="1">
    <source>
        <dbReference type="EMBL" id="EEB05079.1"/>
    </source>
</evidence>
<evidence type="ECO:0000313" key="2">
    <source>
        <dbReference type="JaponicusDB" id="SJAG_00074"/>
    </source>
</evidence>
<dbReference type="GO" id="GO:0016791">
    <property type="term" value="F:phosphatase activity"/>
    <property type="evidence" value="ECO:0000318"/>
    <property type="project" value="GO_Central"/>
</dbReference>
<dbReference type="AlphaFoldDB" id="B6JUX6"/>
<dbReference type="Pfam" id="PF08282">
    <property type="entry name" value="Hydrolase_3"/>
    <property type="match status" value="1"/>
</dbReference>
<dbReference type="Gene3D" id="3.40.50.1000">
    <property type="entry name" value="HAD superfamily/HAD-like"/>
    <property type="match status" value="1"/>
</dbReference>
<protein>
    <recommendedName>
        <fullName evidence="4">Haloacid dehalogenase-like hydrolase</fullName>
    </recommendedName>
</protein>
<dbReference type="InterPro" id="IPR000150">
    <property type="entry name" value="Cof"/>
</dbReference>
<keyword evidence="3" id="KW-1185">Reference proteome</keyword>
<organism evidence="1 3">
    <name type="scientific">Schizosaccharomyces japonicus (strain yFS275 / FY16936)</name>
    <name type="common">Fission yeast</name>
    <dbReference type="NCBI Taxonomy" id="402676"/>
    <lineage>
        <taxon>Eukaryota</taxon>
        <taxon>Fungi</taxon>
        <taxon>Dikarya</taxon>
        <taxon>Ascomycota</taxon>
        <taxon>Taphrinomycotina</taxon>
        <taxon>Schizosaccharomycetes</taxon>
        <taxon>Schizosaccharomycetales</taxon>
        <taxon>Schizosaccharomycetaceae</taxon>
        <taxon>Schizosaccharomyces</taxon>
    </lineage>
</organism>
<sequence>MTKNSNLPEASSVKLIVSDVDGTLLNKEHKLHPRTYRALKYIRENYPELPIVLATGRQRSSTREISKSLNLDVFPAVHLNGGVLYDKGEPVYIEQLSTEALFEVYDRIKDMPTVGMVVYDENTVYVMKEDGPEKPLVKLLAHYGEVVDMDTPSQAVRHNVLHNDCKVVKAGLLGTPEDLEKIHEILKDFPVTSFSPMISTNFSIELVPSNINKGTSVIAIITNIYHDIEPENVITFGDSQNDISMFKVVHWSVSMANGMDIAKKCARTISPLSNNEGGVGEVLERIFEIPTSYNPLN</sequence>
<dbReference type="Proteomes" id="UP000001744">
    <property type="component" value="Unassembled WGS sequence"/>
</dbReference>
<dbReference type="GeneID" id="7051024"/>
<dbReference type="OMA" id="MIAYNGA"/>
<dbReference type="RefSeq" id="XP_002171372.1">
    <property type="nucleotide sequence ID" value="XM_002171336.2"/>
</dbReference>
<dbReference type="eggNOG" id="ENOG502QUN8">
    <property type="taxonomic scope" value="Eukaryota"/>
</dbReference>
<dbReference type="STRING" id="402676.B6JUX6"/>
<dbReference type="PROSITE" id="PS01228">
    <property type="entry name" value="COF_1"/>
    <property type="match status" value="1"/>
</dbReference>
<dbReference type="NCBIfam" id="TIGR01484">
    <property type="entry name" value="HAD-SF-IIB"/>
    <property type="match status" value="1"/>
</dbReference>
<dbReference type="PANTHER" id="PTHR10000:SF8">
    <property type="entry name" value="HAD SUPERFAMILY HYDROLASE-LIKE, TYPE 3"/>
    <property type="match status" value="1"/>
</dbReference>
<proteinExistence type="predicted"/>
<dbReference type="GO" id="GO:0000287">
    <property type="term" value="F:magnesium ion binding"/>
    <property type="evidence" value="ECO:0000318"/>
    <property type="project" value="GO_Central"/>
</dbReference>